<proteinExistence type="predicted"/>
<reference evidence="1" key="1">
    <citation type="submission" date="2020-02" db="EMBL/GenBank/DDBJ databases">
        <authorList>
            <person name="Meier V. D."/>
        </authorList>
    </citation>
    <scope>NUCLEOTIDE SEQUENCE</scope>
    <source>
        <strain evidence="1">AVDCRST_MAG93</strain>
    </source>
</reference>
<dbReference type="AlphaFoldDB" id="A0A6J4N846"/>
<dbReference type="EMBL" id="CADCTR010003063">
    <property type="protein sequence ID" value="CAA9380424.1"/>
    <property type="molecule type" value="Genomic_DNA"/>
</dbReference>
<gene>
    <name evidence="1" type="ORF">AVDCRST_MAG93-9132</name>
</gene>
<sequence length="59" mass="7210">MTYQTLLKMPQYCRHMMYLWHDTCLSPLSGRSRFRYASRWITHYWVGYDLTGVMLEDLS</sequence>
<evidence type="ECO:0000313" key="1">
    <source>
        <dbReference type="EMBL" id="CAA9380424.1"/>
    </source>
</evidence>
<name>A0A6J4N846_9CHLR</name>
<protein>
    <submittedName>
        <fullName evidence="1">Uncharacterized protein</fullName>
    </submittedName>
</protein>
<accession>A0A6J4N846</accession>
<organism evidence="1">
    <name type="scientific">uncultured Chloroflexia bacterium</name>
    <dbReference type="NCBI Taxonomy" id="1672391"/>
    <lineage>
        <taxon>Bacteria</taxon>
        <taxon>Bacillati</taxon>
        <taxon>Chloroflexota</taxon>
        <taxon>Chloroflexia</taxon>
        <taxon>environmental samples</taxon>
    </lineage>
</organism>